<dbReference type="GO" id="GO:0071949">
    <property type="term" value="F:FAD binding"/>
    <property type="evidence" value="ECO:0007669"/>
    <property type="project" value="InterPro"/>
</dbReference>
<dbReference type="PANTHER" id="PTHR43476">
    <property type="entry name" value="3-(3-HYDROXY-PHENYL)PROPIONATE/3-HYDROXYCINNAMIC ACID HYDROXYLASE"/>
    <property type="match status" value="1"/>
</dbReference>
<dbReference type="InterPro" id="IPR002938">
    <property type="entry name" value="FAD-bd"/>
</dbReference>
<dbReference type="Pfam" id="PF01494">
    <property type="entry name" value="FAD_binding_3"/>
    <property type="match status" value="1"/>
</dbReference>
<dbReference type="Proteomes" id="UP000002212">
    <property type="component" value="Chromosome"/>
</dbReference>
<dbReference type="KEGG" id="rop:ROP_53520"/>
<dbReference type="PRINTS" id="PR00420">
    <property type="entry name" value="RNGMNOXGNASE"/>
</dbReference>
<dbReference type="NCBIfam" id="NF004829">
    <property type="entry name" value="PRK06183.1-3"/>
    <property type="match status" value="1"/>
</dbReference>
<dbReference type="SUPFAM" id="SSF51905">
    <property type="entry name" value="FAD/NAD(P)-binding domain"/>
    <property type="match status" value="1"/>
</dbReference>
<dbReference type="Pfam" id="PF21274">
    <property type="entry name" value="Rng_hyd_C"/>
    <property type="match status" value="1"/>
</dbReference>
<keyword evidence="1" id="KW-0560">Oxidoreductase</keyword>
<dbReference type="STRING" id="632772.ROP_53520"/>
<dbReference type="InterPro" id="IPR050631">
    <property type="entry name" value="PheA/TfdB_FAD_monoxygenase"/>
</dbReference>
<accession>C1AVA9</accession>
<protein>
    <submittedName>
        <fullName evidence="3">Putative monooxygenase</fullName>
    </submittedName>
</protein>
<evidence type="ECO:0000313" key="4">
    <source>
        <dbReference type="Proteomes" id="UP000002212"/>
    </source>
</evidence>
<dbReference type="PATRIC" id="fig|632772.20.peg.5582"/>
<dbReference type="RefSeq" id="WP_015889100.1">
    <property type="nucleotide sequence ID" value="NC_012522.1"/>
</dbReference>
<evidence type="ECO:0000256" key="1">
    <source>
        <dbReference type="ARBA" id="ARBA00023002"/>
    </source>
</evidence>
<keyword evidence="3" id="KW-0503">Monooxygenase</keyword>
<dbReference type="AlphaFoldDB" id="C1AVA9"/>
<dbReference type="Gene3D" id="3.40.30.120">
    <property type="match status" value="1"/>
</dbReference>
<dbReference type="HOGENOM" id="CLU_009665_20_2_11"/>
<feature type="domain" description="FAD-binding" evidence="2">
    <location>
        <begin position="7"/>
        <end position="345"/>
    </location>
</feature>
<organism evidence="3 4">
    <name type="scientific">Rhodococcus opacus (strain B4)</name>
    <dbReference type="NCBI Taxonomy" id="632772"/>
    <lineage>
        <taxon>Bacteria</taxon>
        <taxon>Bacillati</taxon>
        <taxon>Actinomycetota</taxon>
        <taxon>Actinomycetes</taxon>
        <taxon>Mycobacteriales</taxon>
        <taxon>Nocardiaceae</taxon>
        <taxon>Rhodococcus</taxon>
    </lineage>
</organism>
<dbReference type="GO" id="GO:0019622">
    <property type="term" value="P:3-(3-hydroxy)phenylpropionate catabolic process"/>
    <property type="evidence" value="ECO:0007669"/>
    <property type="project" value="TreeGrafter"/>
</dbReference>
<dbReference type="InterPro" id="IPR036188">
    <property type="entry name" value="FAD/NAD-bd_sf"/>
</dbReference>
<dbReference type="PANTHER" id="PTHR43476:SF3">
    <property type="entry name" value="FAD-BINDING MONOOXYGENASE"/>
    <property type="match status" value="1"/>
</dbReference>
<dbReference type="Gene3D" id="3.30.9.10">
    <property type="entry name" value="D-Amino Acid Oxidase, subunit A, domain 2"/>
    <property type="match status" value="1"/>
</dbReference>
<evidence type="ECO:0000259" key="2">
    <source>
        <dbReference type="Pfam" id="PF01494"/>
    </source>
</evidence>
<proteinExistence type="predicted"/>
<dbReference type="GO" id="GO:0008688">
    <property type="term" value="F:3-(3-hydroxyphenyl)propionate hydroxylase activity"/>
    <property type="evidence" value="ECO:0007669"/>
    <property type="project" value="TreeGrafter"/>
</dbReference>
<dbReference type="Gene3D" id="3.50.50.60">
    <property type="entry name" value="FAD/NAD(P)-binding domain"/>
    <property type="match status" value="1"/>
</dbReference>
<dbReference type="OrthoDB" id="8670884at2"/>
<gene>
    <name evidence="3" type="ordered locus">ROP_53520</name>
</gene>
<dbReference type="EMBL" id="AP011115">
    <property type="protein sequence ID" value="BAH53599.1"/>
    <property type="molecule type" value="Genomic_DNA"/>
</dbReference>
<name>C1AVA9_RHOOB</name>
<reference evidence="3 4" key="1">
    <citation type="submission" date="2009-03" db="EMBL/GenBank/DDBJ databases">
        <title>Comparison of the complete genome sequences of Rhodococcus erythropolis PR4 and Rhodococcus opacus B4.</title>
        <authorList>
            <person name="Takarada H."/>
            <person name="Sekine M."/>
            <person name="Hosoyama A."/>
            <person name="Yamada R."/>
            <person name="Fujisawa T."/>
            <person name="Omata S."/>
            <person name="Shimizu A."/>
            <person name="Tsukatani N."/>
            <person name="Tanikawa S."/>
            <person name="Fujita N."/>
            <person name="Harayama S."/>
        </authorList>
    </citation>
    <scope>NUCLEOTIDE SEQUENCE [LARGE SCALE GENOMIC DNA]</scope>
    <source>
        <strain evidence="3 4">B4</strain>
    </source>
</reference>
<sequence>MQDNTHDVVIVGAGPVGLALGRMLGLRGHDVAILERWPEPYPLPRAVHFDDEIGRVFQSMNLADEIRAISEAVPDCYEWRNAAGESLVKIDWSGTGPSGWPTASFFSQPQLEKVLGAAVEEMPNVTLLRGAEVVGIDERADDVEVTFTSTVVKQRRMSARFVIGCDGANSFVRQRMDATMHDQGFFFDWLIVDTIPLDDREWAPQNWQLCDPTRPTTVVSGGPGRRRWEFMRLPGETRDELNTPEKAWELLAAWDRTPENSELQRHAVYTFAARWADRWNSGRLAIAGDAAHQMPPFAGQGMCSGIRDAANLSWKLDRILRGESDLALLDSYTSERSEHLQHAITMSVELGRVICVLDEKVAAERDTRMIAGGADPAKVLPVTALPVLGEGVTSHGRLGGTLAPQFPVQSGDDRTALFDEVTGYGSVLLVRGDAPSGQLEPALGPLLANTGVRVRTVERVGAPDLLDSSGQWVNWFDAHRIRAVLIRPDHYVFAAVTDADTDTTELPELLTEYRHRLRALTPTPANLHTAATTV</sequence>
<evidence type="ECO:0000313" key="3">
    <source>
        <dbReference type="EMBL" id="BAH53599.1"/>
    </source>
</evidence>